<dbReference type="CDD" id="cd02022">
    <property type="entry name" value="DPCK"/>
    <property type="match status" value="1"/>
</dbReference>
<comment type="function">
    <text evidence="5">Catalyzes the phosphorylation of the 3'-hydroxyl group of dephosphocoenzyme A to form coenzyme A.</text>
</comment>
<dbReference type="GO" id="GO:0005737">
    <property type="term" value="C:cytoplasm"/>
    <property type="evidence" value="ECO:0007669"/>
    <property type="project" value="UniProtKB-SubCell"/>
</dbReference>
<dbReference type="HAMAP" id="MF_00376">
    <property type="entry name" value="Dephospho_CoA_kinase"/>
    <property type="match status" value="1"/>
</dbReference>
<name>A0A917DA65_9FLAO</name>
<dbReference type="EMBL" id="BMFG01000001">
    <property type="protein sequence ID" value="GGD16744.1"/>
    <property type="molecule type" value="Genomic_DNA"/>
</dbReference>
<dbReference type="PANTHER" id="PTHR10695">
    <property type="entry name" value="DEPHOSPHO-COA KINASE-RELATED"/>
    <property type="match status" value="1"/>
</dbReference>
<protein>
    <recommendedName>
        <fullName evidence="5 6">Dephospho-CoA kinase</fullName>
        <ecNumber evidence="5 6">2.7.1.24</ecNumber>
    </recommendedName>
    <alternativeName>
        <fullName evidence="5">Dephosphocoenzyme A kinase</fullName>
    </alternativeName>
</protein>
<dbReference type="RefSeq" id="WP_188360881.1">
    <property type="nucleotide sequence ID" value="NZ_BMFG01000001.1"/>
</dbReference>
<dbReference type="InterPro" id="IPR027417">
    <property type="entry name" value="P-loop_NTPase"/>
</dbReference>
<dbReference type="AlphaFoldDB" id="A0A917DA65"/>
<keyword evidence="5" id="KW-0963">Cytoplasm</keyword>
<comment type="catalytic activity">
    <reaction evidence="5">
        <text>3'-dephospho-CoA + ATP = ADP + CoA + H(+)</text>
        <dbReference type="Rhea" id="RHEA:18245"/>
        <dbReference type="ChEBI" id="CHEBI:15378"/>
        <dbReference type="ChEBI" id="CHEBI:30616"/>
        <dbReference type="ChEBI" id="CHEBI:57287"/>
        <dbReference type="ChEBI" id="CHEBI:57328"/>
        <dbReference type="ChEBI" id="CHEBI:456216"/>
        <dbReference type="EC" id="2.7.1.24"/>
    </reaction>
</comment>
<dbReference type="Gene3D" id="3.40.50.300">
    <property type="entry name" value="P-loop containing nucleotide triphosphate hydrolases"/>
    <property type="match status" value="1"/>
</dbReference>
<evidence type="ECO:0000313" key="7">
    <source>
        <dbReference type="EMBL" id="GGD16744.1"/>
    </source>
</evidence>
<dbReference type="Pfam" id="PF01121">
    <property type="entry name" value="CoaE"/>
    <property type="match status" value="1"/>
</dbReference>
<keyword evidence="3 5" id="KW-0067">ATP-binding</keyword>
<keyword evidence="4 5" id="KW-0173">Coenzyme A biosynthesis</keyword>
<dbReference type="EC" id="2.7.1.24" evidence="5 6"/>
<dbReference type="NCBIfam" id="TIGR00152">
    <property type="entry name" value="dephospho-CoA kinase"/>
    <property type="match status" value="1"/>
</dbReference>
<evidence type="ECO:0000256" key="3">
    <source>
        <dbReference type="ARBA" id="ARBA00022840"/>
    </source>
</evidence>
<dbReference type="SUPFAM" id="SSF52540">
    <property type="entry name" value="P-loop containing nucleoside triphosphate hydrolases"/>
    <property type="match status" value="1"/>
</dbReference>
<keyword evidence="5" id="KW-0808">Transferase</keyword>
<dbReference type="GO" id="GO:0005524">
    <property type="term" value="F:ATP binding"/>
    <property type="evidence" value="ECO:0007669"/>
    <property type="project" value="UniProtKB-UniRule"/>
</dbReference>
<evidence type="ECO:0000256" key="6">
    <source>
        <dbReference type="NCBIfam" id="TIGR00152"/>
    </source>
</evidence>
<reference evidence="7" key="2">
    <citation type="submission" date="2020-09" db="EMBL/GenBank/DDBJ databases">
        <authorList>
            <person name="Sun Q."/>
            <person name="Zhou Y."/>
        </authorList>
    </citation>
    <scope>NUCLEOTIDE SEQUENCE</scope>
    <source>
        <strain evidence="7">CGMCC 1.12506</strain>
    </source>
</reference>
<sequence>MTKLIGLTGGIGSGKTTLANYIASKGIPVYIADMEAKKLLEKPKVVAELIASFGETIKDENGISKEKLSKLVFDFPEKLKQLNAIIHPKVAKHFKKWLSSNQNHPIVVKEAAILFESGAYKDCDIIITIIAPEKIRIQRVIERDKTSEELVKSRIKNQWSDEQKMALSTYVVLNENLIEAKKHIDEILVEIIES</sequence>
<dbReference type="PROSITE" id="PS51219">
    <property type="entry name" value="DPCK"/>
    <property type="match status" value="1"/>
</dbReference>
<comment type="pathway">
    <text evidence="5">Cofactor biosynthesis; coenzyme A biosynthesis; CoA from (R)-pantothenate: step 5/5.</text>
</comment>
<evidence type="ECO:0000256" key="1">
    <source>
        <dbReference type="ARBA" id="ARBA00009018"/>
    </source>
</evidence>
<accession>A0A917DA65</accession>
<gene>
    <name evidence="5 7" type="primary">coaE</name>
    <name evidence="7" type="ORF">GCM10011343_04510</name>
</gene>
<comment type="similarity">
    <text evidence="1 5">Belongs to the CoaE family.</text>
</comment>
<dbReference type="PANTHER" id="PTHR10695:SF46">
    <property type="entry name" value="BIFUNCTIONAL COENZYME A SYNTHASE-RELATED"/>
    <property type="match status" value="1"/>
</dbReference>
<dbReference type="GO" id="GO:0015937">
    <property type="term" value="P:coenzyme A biosynthetic process"/>
    <property type="evidence" value="ECO:0007669"/>
    <property type="project" value="UniProtKB-UniRule"/>
</dbReference>
<dbReference type="GO" id="GO:0004140">
    <property type="term" value="F:dephospho-CoA kinase activity"/>
    <property type="evidence" value="ECO:0007669"/>
    <property type="project" value="UniProtKB-UniRule"/>
</dbReference>
<keyword evidence="2 5" id="KW-0547">Nucleotide-binding</keyword>
<dbReference type="InterPro" id="IPR001977">
    <property type="entry name" value="Depp_CoAkinase"/>
</dbReference>
<comment type="caution">
    <text evidence="7">The sequence shown here is derived from an EMBL/GenBank/DDBJ whole genome shotgun (WGS) entry which is preliminary data.</text>
</comment>
<comment type="subcellular location">
    <subcellularLocation>
        <location evidence="5">Cytoplasm</location>
    </subcellularLocation>
</comment>
<keyword evidence="5 7" id="KW-0418">Kinase</keyword>
<dbReference type="Proteomes" id="UP000625735">
    <property type="component" value="Unassembled WGS sequence"/>
</dbReference>
<feature type="binding site" evidence="5">
    <location>
        <begin position="12"/>
        <end position="17"/>
    </location>
    <ligand>
        <name>ATP</name>
        <dbReference type="ChEBI" id="CHEBI:30616"/>
    </ligand>
</feature>
<evidence type="ECO:0000313" key="8">
    <source>
        <dbReference type="Proteomes" id="UP000625735"/>
    </source>
</evidence>
<reference evidence="7" key="1">
    <citation type="journal article" date="2014" name="Int. J. Syst. Evol. Microbiol.">
        <title>Complete genome sequence of Corynebacterium casei LMG S-19264T (=DSM 44701T), isolated from a smear-ripened cheese.</title>
        <authorList>
            <consortium name="US DOE Joint Genome Institute (JGI-PGF)"/>
            <person name="Walter F."/>
            <person name="Albersmeier A."/>
            <person name="Kalinowski J."/>
            <person name="Ruckert C."/>
        </authorList>
    </citation>
    <scope>NUCLEOTIDE SEQUENCE</scope>
    <source>
        <strain evidence="7">CGMCC 1.12506</strain>
    </source>
</reference>
<organism evidence="7 8">
    <name type="scientific">Flavobacterium orientale</name>
    <dbReference type="NCBI Taxonomy" id="1756020"/>
    <lineage>
        <taxon>Bacteria</taxon>
        <taxon>Pseudomonadati</taxon>
        <taxon>Bacteroidota</taxon>
        <taxon>Flavobacteriia</taxon>
        <taxon>Flavobacteriales</taxon>
        <taxon>Flavobacteriaceae</taxon>
        <taxon>Flavobacterium</taxon>
    </lineage>
</organism>
<evidence type="ECO:0000256" key="5">
    <source>
        <dbReference type="HAMAP-Rule" id="MF_00376"/>
    </source>
</evidence>
<evidence type="ECO:0000256" key="4">
    <source>
        <dbReference type="ARBA" id="ARBA00022993"/>
    </source>
</evidence>
<keyword evidence="8" id="KW-1185">Reference proteome</keyword>
<proteinExistence type="inferred from homology"/>
<evidence type="ECO:0000256" key="2">
    <source>
        <dbReference type="ARBA" id="ARBA00022741"/>
    </source>
</evidence>